<dbReference type="SUPFAM" id="SSF49899">
    <property type="entry name" value="Concanavalin A-like lectins/glucanases"/>
    <property type="match status" value="1"/>
</dbReference>
<dbReference type="GO" id="GO:0004523">
    <property type="term" value="F:RNA-DNA hybrid ribonuclease activity"/>
    <property type="evidence" value="ECO:0007669"/>
    <property type="project" value="UniProtKB-EC"/>
</dbReference>
<dbReference type="SMART" id="SM00038">
    <property type="entry name" value="COLFI"/>
    <property type="match status" value="1"/>
</dbReference>
<comment type="similarity">
    <text evidence="2">Belongs to the beta type-B retroviral polymerase family. HERV class-II K(HML-2) pol subfamily.</text>
</comment>
<dbReference type="Gene3D" id="3.10.10.10">
    <property type="entry name" value="HIV Type 1 Reverse Transcriptase, subunit A, domain 1"/>
    <property type="match status" value="1"/>
</dbReference>
<feature type="compositionally biased region" description="Basic residues" evidence="10">
    <location>
        <begin position="2453"/>
        <end position="2469"/>
    </location>
</feature>
<dbReference type="Gene3D" id="3.30.420.10">
    <property type="entry name" value="Ribonuclease H-like superfamily/Ribonuclease H"/>
    <property type="match status" value="1"/>
</dbReference>
<dbReference type="InterPro" id="IPR000477">
    <property type="entry name" value="RT_dom"/>
</dbReference>
<feature type="compositionally biased region" description="Pro residues" evidence="10">
    <location>
        <begin position="2837"/>
        <end position="2849"/>
    </location>
</feature>
<organism evidence="13 14">
    <name type="scientific">Mugilogobius chulae</name>
    <name type="common">yellowstripe goby</name>
    <dbReference type="NCBI Taxonomy" id="88201"/>
    <lineage>
        <taxon>Eukaryota</taxon>
        <taxon>Metazoa</taxon>
        <taxon>Chordata</taxon>
        <taxon>Craniata</taxon>
        <taxon>Vertebrata</taxon>
        <taxon>Euteleostomi</taxon>
        <taxon>Actinopterygii</taxon>
        <taxon>Neopterygii</taxon>
        <taxon>Teleostei</taxon>
        <taxon>Neoteleostei</taxon>
        <taxon>Acanthomorphata</taxon>
        <taxon>Gobiaria</taxon>
        <taxon>Gobiiformes</taxon>
        <taxon>Gobioidei</taxon>
        <taxon>Gobiidae</taxon>
        <taxon>Gobionellinae</taxon>
        <taxon>Mugilogobius</taxon>
    </lineage>
</organism>
<comment type="subcellular location">
    <subcellularLocation>
        <location evidence="1">Secreted</location>
    </subcellularLocation>
</comment>
<feature type="compositionally biased region" description="Gly residues" evidence="10">
    <location>
        <begin position="2803"/>
        <end position="2812"/>
    </location>
</feature>
<dbReference type="InterPro" id="IPR001584">
    <property type="entry name" value="Integrase_cat-core"/>
</dbReference>
<dbReference type="FunFam" id="3.30.70.270:FF:000026">
    <property type="entry name" value="Transposon Ty3-G Gag-Pol polyprotein"/>
    <property type="match status" value="1"/>
</dbReference>
<dbReference type="Pfam" id="PF01391">
    <property type="entry name" value="Collagen"/>
    <property type="match status" value="10"/>
</dbReference>
<dbReference type="EC" id="3.1.26.4" evidence="3"/>
<dbReference type="Gene3D" id="2.40.70.10">
    <property type="entry name" value="Acid Proteases"/>
    <property type="match status" value="1"/>
</dbReference>
<feature type="compositionally biased region" description="Basic and acidic residues" evidence="10">
    <location>
        <begin position="2657"/>
        <end position="2668"/>
    </location>
</feature>
<keyword evidence="7" id="KW-0677">Repeat</keyword>
<dbReference type="CDD" id="cd01647">
    <property type="entry name" value="RT_LTR"/>
    <property type="match status" value="1"/>
</dbReference>
<evidence type="ECO:0000256" key="1">
    <source>
        <dbReference type="ARBA" id="ARBA00004613"/>
    </source>
</evidence>
<keyword evidence="14" id="KW-1185">Reference proteome</keyword>
<proteinExistence type="inferred from homology"/>
<name>A0AAW0PLR3_9GOBI</name>
<dbReference type="InterPro" id="IPR013320">
    <property type="entry name" value="ConA-like_dom_sf"/>
</dbReference>
<keyword evidence="8" id="KW-0176">Collagen</keyword>
<sequence>MAEGFRRPDPLVFEGDLAENWRVFEREYDIFIEAAHSGKPAKTKAYILLNLAGAEAIERERSFVYAAEVRAPGDGGAVLVPAESREDPECLKRKFREMCNPQHNRTMERHKFHTRNQKQGETIESFISDLKIKAKSCHFGELTNELICDRIVCGINSDSIRKALLRDSELTLAKAISICRIYEVTEENTKTLAKQSVTSVDALQSSTGGHQRTRFKQGYKHDSKPISNCNNCAGSHIAQREKCPAFGQQCHKCKKMNHYKKCCRSKPAASQRFEKKSFSKQGYSRKPVHQLEVEQPDYTSTDETFYVDGVSVDTVNTQMDNRDEGFVTLHVNNKPIEMKIDTGAKCNVMAKDTFQRISGGQIIKCGTNTNLVAYGGNKIETAGFVTLPCQLDGQQHILPFFLVERDVLPLLGFRSCMRLGLVTLSPHVHQVSTETKTDFVKTIKEQYRDVFSDELGELPITYSMTLDPLVQPVVRPAHRIPLAMQARVKAELDKMTQKGVITPVSEPTDWVSSMVAAHKRDKEEIRLCINPKDLNTALKRPHYPMRSVEEVATQMSGATLFSVLDAKNSFWQIKLDHKSSMLTTFSTPFGRYRFLRMPFGINSASEVFQRSMEQLFAGYPCAIIVDDIIVGGRDAAEHDVNLKKVLDRAREIKLKLNPQKCKFRLDQVCYVGHMFTKEGLKADPTKTEAISNMPVPEDSHAVQRFLGMVNYLGKFIPNLSNIAAPLRQLTHKDTAWCWLPQHQQAFENLKSCLSSSPVLSYYDVKKPVTLTCDASRYGLGAACLQNDNPVAYASRTLSDTETRYAQIEKELLAVVFACSKFKDYIYGKHTVIETDHQPLVTILKKPIHTAPARLQRMLLRLQAYDITLVYKKGKHMYLADTLSRAPTKTVSQTLNANNTFDVMSVSFISTARLEELRTHTARDQLLQSLSTVILNGWPSKERQIPPSIQPFFPYRDELVVEDGIVIKGHRPVIPDSLQHEYIQIMHRGHPGLDATKCRARSTVFWPTMNKDITNELLSCAVCNSTRSHQQKEPLQPHPVPTLPWSIVATDLFEWHGQQYLVLVDSYSGWFEIDRLHNMSSNAVIQKLKRHFSVHGAPHTLISDNGRQYTSQRFQEFAKQWDFVHVTSSPEYPQSNGLAERAVRSAKQLMEKSHRDGSDVFLNLLNIRNIPRDNTLGSPAERLMSRQTRSTFPVNTKLLTPAPKSSAQVTSQLQKKRLVQKRYYDATSRPLMPLAEGQVIRLQTSKGHDRLGTVTQVCKEPRSYIIESNGGIYRRNRRHILPVAEPRPPQHVDPTDSCPQSSEAGTPDTLHHSPQTRQVRSSQPTTPQPTSANLRAQPQMSQTAIPYVTRSGGRAFQSWGAERLKALLPMVTSRAEGTESWREEEERRERCGGAQVVEEQVQLEVWLVRALAEGAGAVGGWLSQALAEEQVQLETVLSNHLATSLSLERERAEGRGSIGEVQEEERGERSVGKDICVERAKNQLRESSQLLCFAPHPPQGQLRISLQHHMCTDFGKVHARIVESGVSETRHLAEDRAVKLVDVLKVLELSEDMDGVSLEAGLCTGRSGHEVTDLSYKIDKKIQLSAPTKQLFPDSMFPVDFSLMTTVRPTKGSQVFLFSLYDPQGTQQLGQPTPDMYPTFRKVSLTDGKWHRVAYSVEGQSVTLYLDCVKVETLELLRDPESHVSTEGVSVFGTRLLDEAVFEGEIQQLLMVDDPRAAQTYCQDYIPDCDRALPYNSILVEPEELERVPKKRVVEEFEEFDYSDLYDDLSVSTVTVGPNITEYEIVEYEDYDNSTDQFHEYEYIYEEEHEGRHGPAEREQAYILGLENIPEKGEKGEPAVYGAGTQIVGPAGPEGPQGESGPTGVTGLVGPRGDPGELGPPGRPGMPGADGIPGPPGNIMLIPFHSGGGPKSGTVVSAQEAQAQAILQQTKLAMKGPPGPLGLRGRPGPLGSPGSMGLKGNNGEMGPAGPPGLTGIPGQNGRPGKRGRAGSDGGRGAIGEPGAKGDRGFDGLPGLPGNKGHKGDRGSPALWGLRTHWDQRDHLDQEEHRVMLAQRFKWTQGPTRAPGQAGVRGIDGVQGSKGNIGAPGDIGAPGQQGNPGILGFPGPQGLVGHPGEKGPQGKKGMPGLPGNDGPPGHPGREGTAGEKGLPGADGLRGLKGSKGEKGEDGFPGAKGEMGAKGDVGDNGLPGARGEDGPEGPKGQMGPQGEAGAAGTSGEKGKLGVPGLPGYPGRQGPKGSDGFPGLIGAAGEKGKKGPGGQQGSAGQRGTNGSRGARGARGPTGKSGDKGASGNDGPPGSPGERGPQGPQGRNGEPGPKGSVGPAGKDGLPGHPGQRGEPGFQGKTGPPGPSGVVGPQGKSGEPGPPGDRGHPGSPGVPGEHGLPGVAGKEGGKGDPGLPGTAGEKWPSRAQRFQRQQRCSRCHGASRTQRRLRTQWTTRSCWGHWGEGPSWTCRGHRSTRTGRSHWRTRTNGRERRTGQSGPIGPAGQDGEQGPVGMPGTTGSAGPPGDDGDKGEQGGPGQKGSKGDKGEAGPPGPAGPQGPVGQSGLPVRCGRSAWSQGQQGMYGPKGDEGLRGFKGSRGPIGLQGMPGTPGEKGESGHVGLMGLPGQQGPVGSQGPIGGQGPPGRAGMIGQPGVVGEKGEDGEAGDPGPVGLAGRIGEKGDQGEKGDTGAPGAAGPPGARGPTGEDGAKGNSGPIGLTGDLGQQGEPGPNGVDGLPGSKGDTGDPGKGVSVPTKCQMDCSGLWMQTVTTSLFLGPPGATGEPGPPGAPGRRGHLGKPGPEGKHGLKGAKGALGLEGPVGKTGPVGGQGHPGKAGPQGLRGIPGPAGEQGLNGPPGQSGPPGPMGPPGLPGLKGDPGRKGDKGHGGLIGLIGPPGDIGEKGDRGLPGNQGLPGAKGEEGPVGPAGPPGPPGPSGLSGAIGEKGSKGSQGPIGQRGDDGPAGLPGPPGPAAVGMSPLPQQGRRRREHISAPDGEEDETINAAEEEQLQADQPEQSGKAMQEVFASLSSMKVDVEGLRNPQGTYLSPARSCKELWLLQPQLPNGDYWIDPNQGCHRDAFKAFCNFTAQGETCLYPDKKFQSVKLAAWKGEKPGSWYSDFRKGRQFSYSGSEGTPVHVVQLNFLKLLSATARQSFTYHCLNSAAWLHSATHNHQHALRFRGSDGEELKQENTHYIHALYDGCQSRSGQERTLLELDAPHSNSLPIVDVAVSDFGNGNQKFGFQVGPVCFNG</sequence>
<dbReference type="Pfam" id="PF00665">
    <property type="entry name" value="rve"/>
    <property type="match status" value="1"/>
</dbReference>
<dbReference type="Pfam" id="PF00078">
    <property type="entry name" value="RVT_1"/>
    <property type="match status" value="1"/>
</dbReference>
<evidence type="ECO:0000313" key="14">
    <source>
        <dbReference type="Proteomes" id="UP001460270"/>
    </source>
</evidence>
<dbReference type="CDD" id="cd09274">
    <property type="entry name" value="RNase_HI_RT_Ty3"/>
    <property type="match status" value="1"/>
</dbReference>
<feature type="compositionally biased region" description="Basic and acidic residues" evidence="10">
    <location>
        <begin position="2855"/>
        <end position="2864"/>
    </location>
</feature>
<protein>
    <recommendedName>
        <fullName evidence="9">Gypsy retrotransposon integrase-like protein 1</fullName>
        <ecNumber evidence="3">3.1.26.4</ecNumber>
    </recommendedName>
</protein>
<gene>
    <name evidence="13" type="ORF">WMY93_005556</name>
</gene>
<dbReference type="Proteomes" id="UP001460270">
    <property type="component" value="Unassembled WGS sequence"/>
</dbReference>
<dbReference type="InterPro" id="IPR008160">
    <property type="entry name" value="Collagen"/>
</dbReference>
<feature type="compositionally biased region" description="Polar residues" evidence="10">
    <location>
        <begin position="1311"/>
        <end position="1337"/>
    </location>
</feature>
<feature type="compositionally biased region" description="Gly residues" evidence="10">
    <location>
        <begin position="1989"/>
        <end position="1998"/>
    </location>
</feature>
<evidence type="ECO:0000256" key="6">
    <source>
        <dbReference type="ARBA" id="ARBA00022729"/>
    </source>
</evidence>
<dbReference type="FunFam" id="3.10.20.370:FF:000001">
    <property type="entry name" value="Retrovirus-related Pol polyprotein from transposon 17.6-like protein"/>
    <property type="match status" value="1"/>
</dbReference>
<dbReference type="InterPro" id="IPR043128">
    <property type="entry name" value="Rev_trsase/Diguanyl_cyclase"/>
</dbReference>
<dbReference type="InterPro" id="IPR050951">
    <property type="entry name" value="Retrovirus_Pol_polyprotein"/>
</dbReference>
<dbReference type="SUPFAM" id="SSF53098">
    <property type="entry name" value="Ribonuclease H-like"/>
    <property type="match status" value="1"/>
</dbReference>
<feature type="compositionally biased region" description="Pro residues" evidence="10">
    <location>
        <begin position="2903"/>
        <end position="2912"/>
    </location>
</feature>
<dbReference type="SMART" id="SM00210">
    <property type="entry name" value="TSPN"/>
    <property type="match status" value="1"/>
</dbReference>
<dbReference type="PROSITE" id="PS50994">
    <property type="entry name" value="INTEGRASE"/>
    <property type="match status" value="1"/>
</dbReference>
<dbReference type="CDD" id="cd05481">
    <property type="entry name" value="retropepsin_like_LTR_1"/>
    <property type="match status" value="1"/>
</dbReference>
<dbReference type="Gene3D" id="2.60.120.200">
    <property type="match status" value="1"/>
</dbReference>
<feature type="domain" description="Integrase catalytic" evidence="11">
    <location>
        <begin position="1039"/>
        <end position="1208"/>
    </location>
</feature>
<feature type="compositionally biased region" description="Low complexity" evidence="10">
    <location>
        <begin position="2350"/>
        <end position="2359"/>
    </location>
</feature>
<dbReference type="FunFam" id="2.60.120.1000:FF:000007">
    <property type="entry name" value="Collagen type V alpha 3 chain"/>
    <property type="match status" value="1"/>
</dbReference>
<dbReference type="Pfam" id="PF17919">
    <property type="entry name" value="RT_RNaseH_2"/>
    <property type="match status" value="1"/>
</dbReference>
<dbReference type="PROSITE" id="PS51461">
    <property type="entry name" value="NC1_FIB"/>
    <property type="match status" value="1"/>
</dbReference>
<dbReference type="GO" id="GO:0003676">
    <property type="term" value="F:nucleic acid binding"/>
    <property type="evidence" value="ECO:0007669"/>
    <property type="project" value="InterPro"/>
</dbReference>
<dbReference type="InterPro" id="IPR041577">
    <property type="entry name" value="RT_RNaseH_2"/>
</dbReference>
<evidence type="ECO:0000256" key="3">
    <source>
        <dbReference type="ARBA" id="ARBA00012180"/>
    </source>
</evidence>
<dbReference type="Gene3D" id="1.10.340.70">
    <property type="match status" value="1"/>
</dbReference>
<evidence type="ECO:0000256" key="8">
    <source>
        <dbReference type="ARBA" id="ARBA00023119"/>
    </source>
</evidence>
<evidence type="ECO:0000256" key="5">
    <source>
        <dbReference type="ARBA" id="ARBA00022530"/>
    </source>
</evidence>
<dbReference type="Gene3D" id="2.60.120.1000">
    <property type="match status" value="1"/>
</dbReference>
<dbReference type="PANTHER" id="PTHR37984:SF8">
    <property type="entry name" value="CCHC-TYPE DOMAIN-CONTAINING PROTEIN"/>
    <property type="match status" value="1"/>
</dbReference>
<feature type="region of interest" description="Disordered" evidence="10">
    <location>
        <begin position="1283"/>
        <end position="1337"/>
    </location>
</feature>
<dbReference type="Pfam" id="PF17921">
    <property type="entry name" value="Integrase_H2C2"/>
    <property type="match status" value="1"/>
</dbReference>
<feature type="region of interest" description="Disordered" evidence="10">
    <location>
        <begin position="2105"/>
        <end position="2733"/>
    </location>
</feature>
<comment type="caution">
    <text evidence="13">The sequence shown here is derived from an EMBL/GenBank/DDBJ whole genome shotgun (WGS) entry which is preliminary data.</text>
</comment>
<accession>A0AAW0PLR3</accession>
<feature type="compositionally biased region" description="Low complexity" evidence="10">
    <location>
        <begin position="2299"/>
        <end position="2316"/>
    </location>
</feature>
<keyword evidence="5" id="KW-0272">Extracellular matrix</keyword>
<feature type="compositionally biased region" description="Low complexity" evidence="10">
    <location>
        <begin position="2605"/>
        <end position="2615"/>
    </location>
</feature>
<dbReference type="GO" id="GO:0015074">
    <property type="term" value="P:DNA integration"/>
    <property type="evidence" value="ECO:0007669"/>
    <property type="project" value="InterPro"/>
</dbReference>
<dbReference type="SUPFAM" id="SSF50630">
    <property type="entry name" value="Acid proteases"/>
    <property type="match status" value="1"/>
</dbReference>
<evidence type="ECO:0000256" key="2">
    <source>
        <dbReference type="ARBA" id="ARBA00010879"/>
    </source>
</evidence>
<evidence type="ECO:0000256" key="9">
    <source>
        <dbReference type="ARBA" id="ARBA00039658"/>
    </source>
</evidence>
<dbReference type="InterPro" id="IPR000885">
    <property type="entry name" value="Fib_collagen_C"/>
</dbReference>
<feature type="region of interest" description="Disordered" evidence="10">
    <location>
        <begin position="2752"/>
        <end position="2975"/>
    </location>
</feature>
<dbReference type="EMBL" id="JBBPFD010000004">
    <property type="protein sequence ID" value="KAK7929161.1"/>
    <property type="molecule type" value="Genomic_DNA"/>
</dbReference>
<dbReference type="SUPFAM" id="SSF56672">
    <property type="entry name" value="DNA/RNA polymerases"/>
    <property type="match status" value="1"/>
</dbReference>
<feature type="region of interest" description="Disordered" evidence="10">
    <location>
        <begin position="1847"/>
        <end position="1914"/>
    </location>
</feature>
<evidence type="ECO:0000313" key="13">
    <source>
        <dbReference type="EMBL" id="KAK7929161.1"/>
    </source>
</evidence>
<dbReference type="InterPro" id="IPR041588">
    <property type="entry name" value="Integrase_H2C2"/>
</dbReference>
<evidence type="ECO:0000256" key="10">
    <source>
        <dbReference type="SAM" id="MobiDB-lite"/>
    </source>
</evidence>
<evidence type="ECO:0000256" key="4">
    <source>
        <dbReference type="ARBA" id="ARBA00022525"/>
    </source>
</evidence>
<feature type="domain" description="Fibrillar collagen NC1" evidence="12">
    <location>
        <begin position="2999"/>
        <end position="3227"/>
    </location>
</feature>
<dbReference type="GO" id="GO:0005576">
    <property type="term" value="C:extracellular region"/>
    <property type="evidence" value="ECO:0007669"/>
    <property type="project" value="UniProtKB-SubCell"/>
</dbReference>
<dbReference type="FunFam" id="3.30.420.10:FF:000063">
    <property type="entry name" value="Retrovirus-related Pol polyprotein from transposon 297-like Protein"/>
    <property type="match status" value="1"/>
</dbReference>
<dbReference type="FunFam" id="1.10.340.70:FF:000003">
    <property type="entry name" value="Protein CBG25708"/>
    <property type="match status" value="1"/>
</dbReference>
<dbReference type="GO" id="GO:0005581">
    <property type="term" value="C:collagen trimer"/>
    <property type="evidence" value="ECO:0007669"/>
    <property type="project" value="UniProtKB-KW"/>
</dbReference>
<dbReference type="InterPro" id="IPR012337">
    <property type="entry name" value="RNaseH-like_sf"/>
</dbReference>
<dbReference type="InterPro" id="IPR036397">
    <property type="entry name" value="RNaseH_sf"/>
</dbReference>
<feature type="compositionally biased region" description="Low complexity" evidence="10">
    <location>
        <begin position="2669"/>
        <end position="2683"/>
    </location>
</feature>
<dbReference type="PANTHER" id="PTHR37984">
    <property type="entry name" value="PROTEIN CBG26694"/>
    <property type="match status" value="1"/>
</dbReference>
<evidence type="ECO:0000259" key="12">
    <source>
        <dbReference type="PROSITE" id="PS51461"/>
    </source>
</evidence>
<reference evidence="14" key="1">
    <citation type="submission" date="2024-04" db="EMBL/GenBank/DDBJ databases">
        <title>Salinicola lusitanus LLJ914,a marine bacterium isolated from the Okinawa Trough.</title>
        <authorList>
            <person name="Li J."/>
        </authorList>
    </citation>
    <scope>NUCLEOTIDE SEQUENCE [LARGE SCALE GENOMIC DNA]</scope>
</reference>
<dbReference type="InterPro" id="IPR021109">
    <property type="entry name" value="Peptidase_aspartic_dom_sf"/>
</dbReference>
<evidence type="ECO:0000259" key="11">
    <source>
        <dbReference type="PROSITE" id="PS50994"/>
    </source>
</evidence>
<feature type="compositionally biased region" description="Low complexity" evidence="10">
    <location>
        <begin position="1940"/>
        <end position="1958"/>
    </location>
</feature>
<dbReference type="Gene3D" id="3.30.70.270">
    <property type="match status" value="2"/>
</dbReference>
<evidence type="ECO:0000256" key="7">
    <source>
        <dbReference type="ARBA" id="ARBA00022737"/>
    </source>
</evidence>
<feature type="region of interest" description="Disordered" evidence="10">
    <location>
        <begin position="1935"/>
        <end position="2025"/>
    </location>
</feature>
<feature type="compositionally biased region" description="Gly residues" evidence="10">
    <location>
        <begin position="2616"/>
        <end position="2625"/>
    </location>
</feature>
<keyword evidence="6" id="KW-0732">Signal</keyword>
<dbReference type="InterPro" id="IPR048287">
    <property type="entry name" value="TSPN-like_N"/>
</dbReference>
<dbReference type="GO" id="GO:0005201">
    <property type="term" value="F:extracellular matrix structural constituent"/>
    <property type="evidence" value="ECO:0007669"/>
    <property type="project" value="InterPro"/>
</dbReference>
<dbReference type="Pfam" id="PF01410">
    <property type="entry name" value="COLFI"/>
    <property type="match status" value="1"/>
</dbReference>
<dbReference type="InterPro" id="IPR043502">
    <property type="entry name" value="DNA/RNA_pol_sf"/>
</dbReference>
<keyword evidence="4" id="KW-0964">Secreted</keyword>